<name>X1HJ79_9ZZZZ</name>
<comment type="caution">
    <text evidence="1">The sequence shown here is derived from an EMBL/GenBank/DDBJ whole genome shotgun (WGS) entry which is preliminary data.</text>
</comment>
<sequence length="49" mass="5647">LANEHKMIMATTNNKETAKSVLTEQYLNLNIKKKTIYQSLFIVFNEKSG</sequence>
<dbReference type="AlphaFoldDB" id="X1HJ79"/>
<accession>X1HJ79</accession>
<feature type="non-terminal residue" evidence="1">
    <location>
        <position position="1"/>
    </location>
</feature>
<dbReference type="EMBL" id="BARU01028402">
    <property type="protein sequence ID" value="GAH70191.1"/>
    <property type="molecule type" value="Genomic_DNA"/>
</dbReference>
<evidence type="ECO:0000313" key="1">
    <source>
        <dbReference type="EMBL" id="GAH70191.1"/>
    </source>
</evidence>
<proteinExistence type="predicted"/>
<organism evidence="1">
    <name type="scientific">marine sediment metagenome</name>
    <dbReference type="NCBI Taxonomy" id="412755"/>
    <lineage>
        <taxon>unclassified sequences</taxon>
        <taxon>metagenomes</taxon>
        <taxon>ecological metagenomes</taxon>
    </lineage>
</organism>
<protein>
    <submittedName>
        <fullName evidence="1">Uncharacterized protein</fullName>
    </submittedName>
</protein>
<gene>
    <name evidence="1" type="ORF">S03H2_45335</name>
</gene>
<reference evidence="1" key="1">
    <citation type="journal article" date="2014" name="Front. Microbiol.">
        <title>High frequency of phylogenetically diverse reductive dehalogenase-homologous genes in deep subseafloor sedimentary metagenomes.</title>
        <authorList>
            <person name="Kawai M."/>
            <person name="Futagami T."/>
            <person name="Toyoda A."/>
            <person name="Takaki Y."/>
            <person name="Nishi S."/>
            <person name="Hori S."/>
            <person name="Arai W."/>
            <person name="Tsubouchi T."/>
            <person name="Morono Y."/>
            <person name="Uchiyama I."/>
            <person name="Ito T."/>
            <person name="Fujiyama A."/>
            <person name="Inagaki F."/>
            <person name="Takami H."/>
        </authorList>
    </citation>
    <scope>NUCLEOTIDE SEQUENCE</scope>
    <source>
        <strain evidence="1">Expedition CK06-06</strain>
    </source>
</reference>